<name>A0A8H2DZ12_ORBOL</name>
<organism evidence="1 2">
    <name type="scientific">Orbilia oligospora</name>
    <name type="common">Nematode-trapping fungus</name>
    <name type="synonym">Arthrobotrys oligospora</name>
    <dbReference type="NCBI Taxonomy" id="2813651"/>
    <lineage>
        <taxon>Eukaryota</taxon>
        <taxon>Fungi</taxon>
        <taxon>Dikarya</taxon>
        <taxon>Ascomycota</taxon>
        <taxon>Pezizomycotina</taxon>
        <taxon>Orbiliomycetes</taxon>
        <taxon>Orbiliales</taxon>
        <taxon>Orbiliaceae</taxon>
        <taxon>Orbilia</taxon>
    </lineage>
</organism>
<dbReference type="EMBL" id="SOZJ01000004">
    <property type="protein sequence ID" value="TGJ68329.1"/>
    <property type="molecule type" value="Genomic_DNA"/>
</dbReference>
<sequence>MQLVSRNSPPDTIDLDFPWLHVAYGTYAYNVLEGRSMRHCAALYVQPSHGLHHARDKCNVGSSIDIPWIHLQQQHTFLEASQCSSDTFELVPNVSTSRFKINRKLKGSKGIIWQHVRRSHHINPI</sequence>
<evidence type="ECO:0000313" key="2">
    <source>
        <dbReference type="Proteomes" id="UP000297595"/>
    </source>
</evidence>
<evidence type="ECO:0000313" key="1">
    <source>
        <dbReference type="EMBL" id="TGJ68329.1"/>
    </source>
</evidence>
<accession>A0A8H2DZ12</accession>
<gene>
    <name evidence="1" type="ORF">EYR41_007384</name>
</gene>
<reference evidence="1 2" key="1">
    <citation type="submission" date="2019-03" db="EMBL/GenBank/DDBJ databases">
        <title>Nematode-trapping fungi genome.</title>
        <authorList>
            <person name="Vidal-Diez De Ulzurrun G."/>
        </authorList>
    </citation>
    <scope>NUCLEOTIDE SEQUENCE [LARGE SCALE GENOMIC DNA]</scope>
    <source>
        <strain evidence="1 2">TWF154</strain>
    </source>
</reference>
<protein>
    <submittedName>
        <fullName evidence="1">Uncharacterized protein</fullName>
    </submittedName>
</protein>
<dbReference type="Proteomes" id="UP000297595">
    <property type="component" value="Unassembled WGS sequence"/>
</dbReference>
<proteinExistence type="predicted"/>
<dbReference type="AlphaFoldDB" id="A0A8H2DZ12"/>
<comment type="caution">
    <text evidence="1">The sequence shown here is derived from an EMBL/GenBank/DDBJ whole genome shotgun (WGS) entry which is preliminary data.</text>
</comment>